<name>A0A1E7FLQ2_9STRA</name>
<reference evidence="1 2" key="1">
    <citation type="submission" date="2016-09" db="EMBL/GenBank/DDBJ databases">
        <title>Extensive genetic diversity and differential bi-allelic expression allows diatom success in the polar Southern Ocean.</title>
        <authorList>
            <consortium name="DOE Joint Genome Institute"/>
            <person name="Mock T."/>
            <person name="Otillar R.P."/>
            <person name="Strauss J."/>
            <person name="Dupont C."/>
            <person name="Frickenhaus S."/>
            <person name="Maumus F."/>
            <person name="Mcmullan M."/>
            <person name="Sanges R."/>
            <person name="Schmutz J."/>
            <person name="Toseland A."/>
            <person name="Valas R."/>
            <person name="Veluchamy A."/>
            <person name="Ward B.J."/>
            <person name="Allen A."/>
            <person name="Barry K."/>
            <person name="Falciatore A."/>
            <person name="Ferrante M."/>
            <person name="Fortunato A.E."/>
            <person name="Gloeckner G."/>
            <person name="Gruber A."/>
            <person name="Hipkin R."/>
            <person name="Janech M."/>
            <person name="Kroth P."/>
            <person name="Leese F."/>
            <person name="Lindquist E."/>
            <person name="Lyon B.R."/>
            <person name="Martin J."/>
            <person name="Mayer C."/>
            <person name="Parker M."/>
            <person name="Quesneville H."/>
            <person name="Raymond J."/>
            <person name="Uhlig C."/>
            <person name="Valentin K.U."/>
            <person name="Worden A.Z."/>
            <person name="Armbrust E.V."/>
            <person name="Bowler C."/>
            <person name="Green B."/>
            <person name="Moulton V."/>
            <person name="Van Oosterhout C."/>
            <person name="Grigoriev I."/>
        </authorList>
    </citation>
    <scope>NUCLEOTIDE SEQUENCE [LARGE SCALE GENOMIC DNA]</scope>
    <source>
        <strain evidence="1 2">CCMP1102</strain>
    </source>
</reference>
<dbReference type="Gene3D" id="1.25.40.20">
    <property type="entry name" value="Ankyrin repeat-containing domain"/>
    <property type="match status" value="1"/>
</dbReference>
<evidence type="ECO:0000313" key="1">
    <source>
        <dbReference type="EMBL" id="OEU19090.1"/>
    </source>
</evidence>
<dbReference type="SUPFAM" id="SSF48403">
    <property type="entry name" value="Ankyrin repeat"/>
    <property type="match status" value="1"/>
</dbReference>
<dbReference type="EMBL" id="KV784356">
    <property type="protein sequence ID" value="OEU19090.1"/>
    <property type="molecule type" value="Genomic_DNA"/>
</dbReference>
<protein>
    <recommendedName>
        <fullName evidence="3">Ankyrin</fullName>
    </recommendedName>
</protein>
<keyword evidence="2" id="KW-1185">Reference proteome</keyword>
<evidence type="ECO:0008006" key="3">
    <source>
        <dbReference type="Google" id="ProtNLM"/>
    </source>
</evidence>
<organism evidence="1 2">
    <name type="scientific">Fragilariopsis cylindrus CCMP1102</name>
    <dbReference type="NCBI Taxonomy" id="635003"/>
    <lineage>
        <taxon>Eukaryota</taxon>
        <taxon>Sar</taxon>
        <taxon>Stramenopiles</taxon>
        <taxon>Ochrophyta</taxon>
        <taxon>Bacillariophyta</taxon>
        <taxon>Bacillariophyceae</taxon>
        <taxon>Bacillariophycidae</taxon>
        <taxon>Bacillariales</taxon>
        <taxon>Bacillariaceae</taxon>
        <taxon>Fragilariopsis</taxon>
    </lineage>
</organism>
<dbReference type="KEGG" id="fcy:FRACYDRAFT_225098"/>
<sequence length="189" mass="21848">MGVFKKEDIQRYELLDRLFNYADTRFRFLIEWDPSSLFHRINSGWLPLHLAASESSIRGFRLVFEAGIRYFPNKKGICLLFTTDGYDDTPFQEACGRFGYEEVMKSVEDTLIRNSDTPINTTEALIMAAIDENIHLDCVYFLLRRQPDILHTLLSSKHATVTAMTVDSSTSKAINNNRDSEKRKRKRGI</sequence>
<gene>
    <name evidence="1" type="ORF">FRACYDRAFT_225098</name>
</gene>
<proteinExistence type="predicted"/>
<dbReference type="AlphaFoldDB" id="A0A1E7FLQ2"/>
<dbReference type="Proteomes" id="UP000095751">
    <property type="component" value="Unassembled WGS sequence"/>
</dbReference>
<dbReference type="InParanoid" id="A0A1E7FLQ2"/>
<evidence type="ECO:0000313" key="2">
    <source>
        <dbReference type="Proteomes" id="UP000095751"/>
    </source>
</evidence>
<dbReference type="InterPro" id="IPR036770">
    <property type="entry name" value="Ankyrin_rpt-contain_sf"/>
</dbReference>
<accession>A0A1E7FLQ2</accession>